<sequence>MHYMRFLRLPSIERGRSNFYIKIVVTISTDLGDSFLDPEEPIEISVIGAYPSLKDGQKTLVPVILTPGNAPRWRAGMRVLKMDLPLPSDQIETVQVRPSNRKLAALGTFDMYPATGEGLILGAYADVSSSPATRAPAACFRSLRLTTADTAATTALQVQEDIGDSIARHIWDAGILTVSLVADMCLRPTAPLSKEPLPLLSAILRRRDRPLNFLELGCGIGTLGIGIARVLASMTPPEQGEAGHVLMTDLPDAERWARANITRCLGQAQSSHGAMPRIDYENLDWNDGKDGVFGEKAQSRPWDLVILSDCTYNDMLPTLVQTLSAIHSHSAQRAVAEDTPTDTKIMLSTKLRHPSERAFFKLMSTDGWLVEEKTILPLPVLNAEPQTVEVYLFSKNIKMKHQWQ</sequence>
<dbReference type="EMBL" id="JAUIRO010000006">
    <property type="protein sequence ID" value="KAK0709879.1"/>
    <property type="molecule type" value="Genomic_DNA"/>
</dbReference>
<reference evidence="1" key="1">
    <citation type="submission" date="2023-06" db="EMBL/GenBank/DDBJ databases">
        <title>Genome-scale phylogeny and comparative genomics of the fungal order Sordariales.</title>
        <authorList>
            <consortium name="Lawrence Berkeley National Laboratory"/>
            <person name="Hensen N."/>
            <person name="Bonometti L."/>
            <person name="Westerberg I."/>
            <person name="Brannstrom I.O."/>
            <person name="Guillou S."/>
            <person name="Cros-Aarteil S."/>
            <person name="Calhoun S."/>
            <person name="Haridas S."/>
            <person name="Kuo A."/>
            <person name="Mondo S."/>
            <person name="Pangilinan J."/>
            <person name="Riley R."/>
            <person name="LaButti K."/>
            <person name="Andreopoulos B."/>
            <person name="Lipzen A."/>
            <person name="Chen C."/>
            <person name="Yanf M."/>
            <person name="Daum C."/>
            <person name="Ng V."/>
            <person name="Clum A."/>
            <person name="Steindorff A."/>
            <person name="Ohm R."/>
            <person name="Martin F."/>
            <person name="Silar P."/>
            <person name="Natvig D."/>
            <person name="Lalanne C."/>
            <person name="Gautier V."/>
            <person name="Ament-velasquez S.L."/>
            <person name="Kruys A."/>
            <person name="Hutchinson M.I."/>
            <person name="Powell A.J."/>
            <person name="Barry K."/>
            <person name="Miller A.N."/>
            <person name="Grigoriev I.V."/>
            <person name="Debuchy R."/>
            <person name="Gladieux P."/>
            <person name="Thoren M.H."/>
            <person name="Johannesson H."/>
        </authorList>
    </citation>
    <scope>NUCLEOTIDE SEQUENCE</scope>
    <source>
        <strain evidence="1">SMH2392-1A</strain>
    </source>
</reference>
<dbReference type="AlphaFoldDB" id="A0AA40DN63"/>
<accession>A0AA40DN63</accession>
<dbReference type="Gene3D" id="3.40.50.150">
    <property type="entry name" value="Vaccinia Virus protein VP39"/>
    <property type="match status" value="1"/>
</dbReference>
<dbReference type="RefSeq" id="XP_060293183.1">
    <property type="nucleotide sequence ID" value="XM_060445893.1"/>
</dbReference>
<dbReference type="Pfam" id="PF10294">
    <property type="entry name" value="Methyltransf_16"/>
    <property type="match status" value="1"/>
</dbReference>
<dbReference type="InterPro" id="IPR019410">
    <property type="entry name" value="Methyltransf_16"/>
</dbReference>
<dbReference type="GO" id="GO:0008757">
    <property type="term" value="F:S-adenosylmethionine-dependent methyltransferase activity"/>
    <property type="evidence" value="ECO:0007669"/>
    <property type="project" value="UniProtKB-ARBA"/>
</dbReference>
<protein>
    <submittedName>
        <fullName evidence="1">Methyltransferase-domain-containing protein</fullName>
    </submittedName>
</protein>
<proteinExistence type="predicted"/>
<evidence type="ECO:0000313" key="1">
    <source>
        <dbReference type="EMBL" id="KAK0709879.1"/>
    </source>
</evidence>
<keyword evidence="1" id="KW-0489">Methyltransferase</keyword>
<dbReference type="CDD" id="cd02440">
    <property type="entry name" value="AdoMet_MTases"/>
    <property type="match status" value="1"/>
</dbReference>
<dbReference type="Proteomes" id="UP001172101">
    <property type="component" value="Unassembled WGS sequence"/>
</dbReference>
<dbReference type="PANTHER" id="PTHR14614:SF132">
    <property type="entry name" value="PROTEIN-LYSINE METHYLTRANSFERASE C42C1.13"/>
    <property type="match status" value="1"/>
</dbReference>
<evidence type="ECO:0000313" key="2">
    <source>
        <dbReference type="Proteomes" id="UP001172101"/>
    </source>
</evidence>
<keyword evidence="2" id="KW-1185">Reference proteome</keyword>
<dbReference type="InterPro" id="IPR029063">
    <property type="entry name" value="SAM-dependent_MTases_sf"/>
</dbReference>
<comment type="caution">
    <text evidence="1">The sequence shown here is derived from an EMBL/GenBank/DDBJ whole genome shotgun (WGS) entry which is preliminary data.</text>
</comment>
<organism evidence="1 2">
    <name type="scientific">Lasiosphaeria miniovina</name>
    <dbReference type="NCBI Taxonomy" id="1954250"/>
    <lineage>
        <taxon>Eukaryota</taxon>
        <taxon>Fungi</taxon>
        <taxon>Dikarya</taxon>
        <taxon>Ascomycota</taxon>
        <taxon>Pezizomycotina</taxon>
        <taxon>Sordariomycetes</taxon>
        <taxon>Sordariomycetidae</taxon>
        <taxon>Sordariales</taxon>
        <taxon>Lasiosphaeriaceae</taxon>
        <taxon>Lasiosphaeria</taxon>
    </lineage>
</organism>
<dbReference type="GO" id="GO:0032259">
    <property type="term" value="P:methylation"/>
    <property type="evidence" value="ECO:0007669"/>
    <property type="project" value="UniProtKB-KW"/>
</dbReference>
<dbReference type="GeneID" id="85329163"/>
<gene>
    <name evidence="1" type="ORF">B0T26DRAFT_755017</name>
</gene>
<dbReference type="SUPFAM" id="SSF53335">
    <property type="entry name" value="S-adenosyl-L-methionine-dependent methyltransferases"/>
    <property type="match status" value="1"/>
</dbReference>
<dbReference type="PANTHER" id="PTHR14614">
    <property type="entry name" value="HEPATOCELLULAR CARCINOMA-ASSOCIATED ANTIGEN"/>
    <property type="match status" value="1"/>
</dbReference>
<name>A0AA40DN63_9PEZI</name>
<keyword evidence="1" id="KW-0808">Transferase</keyword>
<dbReference type="GO" id="GO:0005829">
    <property type="term" value="C:cytosol"/>
    <property type="evidence" value="ECO:0007669"/>
    <property type="project" value="TreeGrafter"/>
</dbReference>